<evidence type="ECO:0000256" key="2">
    <source>
        <dbReference type="ARBA" id="ARBA00004529"/>
    </source>
</evidence>
<dbReference type="GO" id="GO:0001725">
    <property type="term" value="C:stress fiber"/>
    <property type="evidence" value="ECO:0007669"/>
    <property type="project" value="UniProtKB-SubCell"/>
</dbReference>
<evidence type="ECO:0000256" key="6">
    <source>
        <dbReference type="ARBA" id="ARBA00022553"/>
    </source>
</evidence>
<evidence type="ECO:0000313" key="15">
    <source>
        <dbReference type="EMBL" id="KAK5951748.1"/>
    </source>
</evidence>
<evidence type="ECO:0000256" key="9">
    <source>
        <dbReference type="ARBA" id="ARBA00023054"/>
    </source>
</evidence>
<keyword evidence="8" id="KW-0007">Acetylation</keyword>
<keyword evidence="4" id="KW-0963">Cytoplasm</keyword>
<comment type="similarity">
    <text evidence="11">Belongs to the dynactin subunit 4 family.</text>
</comment>
<evidence type="ECO:0000256" key="13">
    <source>
        <dbReference type="ARBA" id="ARBA00093507"/>
    </source>
</evidence>
<evidence type="ECO:0000256" key="7">
    <source>
        <dbReference type="ARBA" id="ARBA00022843"/>
    </source>
</evidence>
<evidence type="ECO:0000256" key="8">
    <source>
        <dbReference type="ARBA" id="ARBA00022990"/>
    </source>
</evidence>
<comment type="subcellular location">
    <subcellularLocation>
        <location evidence="1">Cytoplasm</location>
        <location evidence="1">Cytoskeleton</location>
        <location evidence="1">Microtubule organizing center</location>
        <location evidence="1">Centrosome</location>
    </subcellularLocation>
    <subcellularLocation>
        <location evidence="2">Cytoplasm</location>
        <location evidence="2">Cytoskeleton</location>
        <location evidence="2">Stress fiber</location>
    </subcellularLocation>
    <subcellularLocation>
        <location evidence="3">Cytoplasm</location>
        <location evidence="3">Myofibril</location>
    </subcellularLocation>
</comment>
<feature type="compositionally biased region" description="Basic and acidic residues" evidence="14">
    <location>
        <begin position="161"/>
        <end position="173"/>
    </location>
</feature>
<evidence type="ECO:0000256" key="3">
    <source>
        <dbReference type="ARBA" id="ARBA00004657"/>
    </source>
</evidence>
<dbReference type="GO" id="GO:0005869">
    <property type="term" value="C:dynactin complex"/>
    <property type="evidence" value="ECO:0007669"/>
    <property type="project" value="InterPro"/>
</dbReference>
<evidence type="ECO:0000256" key="12">
    <source>
        <dbReference type="ARBA" id="ARBA00034864"/>
    </source>
</evidence>
<feature type="compositionally biased region" description="Polar residues" evidence="14">
    <location>
        <begin position="195"/>
        <end position="205"/>
    </location>
</feature>
<comment type="caution">
    <text evidence="15">The sequence shown here is derived from an EMBL/GenBank/DDBJ whole genome shotgun (WGS) entry which is preliminary data.</text>
</comment>
<accession>A0AAN8ET93</accession>
<keyword evidence="9" id="KW-0175">Coiled coil</keyword>
<evidence type="ECO:0000313" key="16">
    <source>
        <dbReference type="Proteomes" id="UP001316803"/>
    </source>
</evidence>
<evidence type="ECO:0000256" key="4">
    <source>
        <dbReference type="ARBA" id="ARBA00022490"/>
    </source>
</evidence>
<evidence type="ECO:0000256" key="14">
    <source>
        <dbReference type="SAM" id="MobiDB-lite"/>
    </source>
</evidence>
<proteinExistence type="inferred from homology"/>
<dbReference type="Pfam" id="PF05502">
    <property type="entry name" value="Dynactin_p62"/>
    <property type="match status" value="1"/>
</dbReference>
<keyword evidence="10" id="KW-0206">Cytoskeleton</keyword>
<keyword evidence="5" id="KW-1017">Isopeptide bond</keyword>
<dbReference type="AlphaFoldDB" id="A0AAN8ET93"/>
<sequence length="578" mass="64093">MALNFPYTYISCPCSDASRRAVSSSKRTSREIDIDEALEQDDATFDPRNPRSAFSLFPPEHLFYCEDCQDLKCPRCVVEEIVCWYCPQCLFDAVPSSVKSDSNRCSRNCYMCPVCQSQLNTSSLASSQPLDRPYILNCQYCMWTSLDAGIDFANPSGIRQQMEKKDRDGRDPGRSSISTSRSNAYSDLTRARGVSSLSKEYTEGSSGAIKPTEAQEQADSQKKLDYQGRFSALKHFYKDQLLASDANQSSSTLDAAFSSPSSLTRLMNLYSSGGSVLRKQKQKNSVMREALNTSEGLQLASNDQPSTGKQTFEYDDTVTPEQIAFQYPPPIGNPSATHVSQLKPMPTPLRTKRSKRCAACKHILVKPELKVTSTRYRIKLVALNYLPFVSLKPVPISGGLLPAGPDGEPTVTLQPGKPSQWILKLQNPLFENVNVNLGSPSIVPGKYGHKVTILCPQFTIGKNGDVWDDAALSQPLVKSDTQVSLGLGAEQVAGKVYDRGRNWTSIVVEIVPASIVREKDEEVEEDEEVIEVPIRVRLEWRVTDEQALRDKKEEDGEVDDGSRELAYWMVVGIGRAGM</sequence>
<keyword evidence="16" id="KW-1185">Reference proteome</keyword>
<dbReference type="Proteomes" id="UP001316803">
    <property type="component" value="Unassembled WGS sequence"/>
</dbReference>
<keyword evidence="6" id="KW-0597">Phosphoprotein</keyword>
<name>A0AAN8ET93_9EURO</name>
<dbReference type="EMBL" id="JAKLMC020000018">
    <property type="protein sequence ID" value="KAK5951748.1"/>
    <property type="molecule type" value="Genomic_DNA"/>
</dbReference>
<keyword evidence="7" id="KW-0832">Ubl conjugation</keyword>
<comment type="subunit">
    <text evidence="13">Subunit of dynactin, a multiprotein complex part of a tripartite complex with dynein and a adapter, such as BICDL1, BICD2 or HOOK3. The dynactin complex is built around ACTR1A/ACTB filament and consists of an actin-related filament composed of a shoulder domain, a pointed end and a barbed end. Its length is defined by its flexible shoulder domain. The soulder is composed of 2 DCTN1 subunits, 4 DCTN2 and 2 DCTN3. The 4 DCNT2 (via N-terminus) bind the ACTR1A filament and act as molecular rulers to determine the length. The pointed end is important for binding dynein-dynactin cargo adapters. Consists of 4 subunits: ACTR10, DCNT4, DCTN5 and DCTN6. The barbed end is composed of a CAPZA1:CAPZB heterodimers, which binds ACTR1A/ACTB filament and dynactin and stabilizes dynactin. Interacts with ATP7B, but not ATP7A, in a copper-dependent manner. Interacts with ANK2; this interaction is required for localization at costameres. Interacts with N4BP2L1.</text>
</comment>
<reference evidence="15 16" key="1">
    <citation type="submission" date="2022-12" db="EMBL/GenBank/DDBJ databases">
        <title>Genomic features and morphological characterization of a novel Knufia sp. strain isolated from spacecraft assembly facility.</title>
        <authorList>
            <person name="Teixeira M."/>
            <person name="Chander A.M."/>
            <person name="Stajich J.E."/>
            <person name="Venkateswaran K."/>
        </authorList>
    </citation>
    <scope>NUCLEOTIDE SEQUENCE [LARGE SCALE GENOMIC DNA]</scope>
    <source>
        <strain evidence="15 16">FJI-L2-BK-P2</strain>
    </source>
</reference>
<feature type="region of interest" description="Disordered" evidence="14">
    <location>
        <begin position="160"/>
        <end position="222"/>
    </location>
</feature>
<evidence type="ECO:0000256" key="1">
    <source>
        <dbReference type="ARBA" id="ARBA00004300"/>
    </source>
</evidence>
<gene>
    <name evidence="15" type="ORF">OHC33_007040</name>
</gene>
<protein>
    <recommendedName>
        <fullName evidence="12">Dynactin subunit 4</fullName>
    </recommendedName>
</protein>
<dbReference type="PANTHER" id="PTHR13034">
    <property type="entry name" value="DYNACTIN P62 SUBUNIT"/>
    <property type="match status" value="1"/>
</dbReference>
<evidence type="ECO:0000256" key="10">
    <source>
        <dbReference type="ARBA" id="ARBA00023212"/>
    </source>
</evidence>
<dbReference type="InterPro" id="IPR008603">
    <property type="entry name" value="DCTN4"/>
</dbReference>
<evidence type="ECO:0000256" key="5">
    <source>
        <dbReference type="ARBA" id="ARBA00022499"/>
    </source>
</evidence>
<evidence type="ECO:0000256" key="11">
    <source>
        <dbReference type="ARBA" id="ARBA00034776"/>
    </source>
</evidence>
<feature type="compositionally biased region" description="Polar residues" evidence="14">
    <location>
        <begin position="175"/>
        <end position="186"/>
    </location>
</feature>
<dbReference type="PANTHER" id="PTHR13034:SF2">
    <property type="entry name" value="DYNACTIN SUBUNIT 4"/>
    <property type="match status" value="1"/>
</dbReference>
<organism evidence="15 16">
    <name type="scientific">Knufia fluminis</name>
    <dbReference type="NCBI Taxonomy" id="191047"/>
    <lineage>
        <taxon>Eukaryota</taxon>
        <taxon>Fungi</taxon>
        <taxon>Dikarya</taxon>
        <taxon>Ascomycota</taxon>
        <taxon>Pezizomycotina</taxon>
        <taxon>Eurotiomycetes</taxon>
        <taxon>Chaetothyriomycetidae</taxon>
        <taxon>Chaetothyriales</taxon>
        <taxon>Trichomeriaceae</taxon>
        <taxon>Knufia</taxon>
    </lineage>
</organism>